<keyword evidence="8 12" id="KW-0378">Hydrolase</keyword>
<evidence type="ECO:0000256" key="11">
    <source>
        <dbReference type="ARBA" id="ARBA00023145"/>
    </source>
</evidence>
<dbReference type="PRINTS" id="PR00999">
    <property type="entry name" value="FUNGALYSIN"/>
</dbReference>
<keyword evidence="5 12" id="KW-0645">Protease</keyword>
<dbReference type="Gene3D" id="3.10.170.10">
    <property type="match status" value="1"/>
</dbReference>
<dbReference type="InterPro" id="IPR001842">
    <property type="entry name" value="Peptidase_M36"/>
</dbReference>
<feature type="region of interest" description="Disordered" evidence="13">
    <location>
        <begin position="590"/>
        <end position="609"/>
    </location>
</feature>
<comment type="similarity">
    <text evidence="3 12">Belongs to the peptidase M36 family.</text>
</comment>
<comment type="cofactor">
    <cofactor evidence="1 12">
        <name>Zn(2+)</name>
        <dbReference type="ChEBI" id="CHEBI:29105"/>
    </cofactor>
</comment>
<evidence type="ECO:0000259" key="14">
    <source>
        <dbReference type="Pfam" id="PF07504"/>
    </source>
</evidence>
<keyword evidence="11 12" id="KW-0865">Zymogen</keyword>
<organism evidence="15 16">
    <name type="scientific">Polyrhizophydium stewartii</name>
    <dbReference type="NCBI Taxonomy" id="2732419"/>
    <lineage>
        <taxon>Eukaryota</taxon>
        <taxon>Fungi</taxon>
        <taxon>Fungi incertae sedis</taxon>
        <taxon>Chytridiomycota</taxon>
        <taxon>Chytridiomycota incertae sedis</taxon>
        <taxon>Chytridiomycetes</taxon>
        <taxon>Rhizophydiales</taxon>
        <taxon>Rhizophydiales incertae sedis</taxon>
        <taxon>Polyrhizophydium</taxon>
    </lineage>
</organism>
<dbReference type="EC" id="3.4.24.-" evidence="12"/>
<evidence type="ECO:0000256" key="12">
    <source>
        <dbReference type="RuleBase" id="RU364017"/>
    </source>
</evidence>
<evidence type="ECO:0000256" key="5">
    <source>
        <dbReference type="ARBA" id="ARBA00022670"/>
    </source>
</evidence>
<evidence type="ECO:0000256" key="8">
    <source>
        <dbReference type="ARBA" id="ARBA00022801"/>
    </source>
</evidence>
<name>A0ABR4NA57_9FUNG</name>
<evidence type="ECO:0000256" key="10">
    <source>
        <dbReference type="ARBA" id="ARBA00023049"/>
    </source>
</evidence>
<feature type="chain" id="PRO_5044964465" description="Extracellular metalloproteinase" evidence="12">
    <location>
        <begin position="21"/>
        <end position="609"/>
    </location>
</feature>
<keyword evidence="10 12" id="KW-0482">Metalloprotease</keyword>
<evidence type="ECO:0000256" key="3">
    <source>
        <dbReference type="ARBA" id="ARBA00006006"/>
    </source>
</evidence>
<evidence type="ECO:0000313" key="16">
    <source>
        <dbReference type="Proteomes" id="UP001527925"/>
    </source>
</evidence>
<feature type="region of interest" description="Disordered" evidence="13">
    <location>
        <begin position="241"/>
        <end position="276"/>
    </location>
</feature>
<keyword evidence="6 12" id="KW-0479">Metal-binding</keyword>
<evidence type="ECO:0000256" key="13">
    <source>
        <dbReference type="SAM" id="MobiDB-lite"/>
    </source>
</evidence>
<evidence type="ECO:0000256" key="4">
    <source>
        <dbReference type="ARBA" id="ARBA00022525"/>
    </source>
</evidence>
<keyword evidence="4 12" id="KW-0964">Secreted</keyword>
<comment type="subcellular location">
    <subcellularLocation>
        <location evidence="2 12">Secreted</location>
    </subcellularLocation>
</comment>
<accession>A0ABR4NA57</accession>
<evidence type="ECO:0000313" key="15">
    <source>
        <dbReference type="EMBL" id="KAL2916398.1"/>
    </source>
</evidence>
<comment type="caution">
    <text evidence="15">The sequence shown here is derived from an EMBL/GenBank/DDBJ whole genome shotgun (WGS) entry which is preliminary data.</text>
</comment>
<reference evidence="15 16" key="1">
    <citation type="submission" date="2023-09" db="EMBL/GenBank/DDBJ databases">
        <title>Pangenome analysis of Batrachochytrium dendrobatidis and related Chytrids.</title>
        <authorList>
            <person name="Yacoub M.N."/>
            <person name="Stajich J.E."/>
            <person name="James T.Y."/>
        </authorList>
    </citation>
    <scope>NUCLEOTIDE SEQUENCE [LARGE SCALE GENOMIC DNA]</scope>
    <source>
        <strain evidence="15 16">JEL0888</strain>
    </source>
</reference>
<keyword evidence="7 12" id="KW-0732">Signal</keyword>
<dbReference type="CDD" id="cd09596">
    <property type="entry name" value="M36"/>
    <property type="match status" value="1"/>
</dbReference>
<evidence type="ECO:0000256" key="9">
    <source>
        <dbReference type="ARBA" id="ARBA00022833"/>
    </source>
</evidence>
<keyword evidence="16" id="KW-1185">Reference proteome</keyword>
<dbReference type="InterPro" id="IPR011096">
    <property type="entry name" value="FTP_domain"/>
</dbReference>
<evidence type="ECO:0000256" key="2">
    <source>
        <dbReference type="ARBA" id="ARBA00004613"/>
    </source>
</evidence>
<feature type="compositionally biased region" description="Polar residues" evidence="13">
    <location>
        <begin position="241"/>
        <end position="257"/>
    </location>
</feature>
<evidence type="ECO:0000256" key="6">
    <source>
        <dbReference type="ARBA" id="ARBA00022723"/>
    </source>
</evidence>
<evidence type="ECO:0000256" key="7">
    <source>
        <dbReference type="ARBA" id="ARBA00022729"/>
    </source>
</evidence>
<dbReference type="Pfam" id="PF07504">
    <property type="entry name" value="FTP"/>
    <property type="match status" value="1"/>
</dbReference>
<keyword evidence="9 12" id="KW-0862">Zinc</keyword>
<protein>
    <recommendedName>
        <fullName evidence="12">Extracellular metalloproteinase</fullName>
        <ecNumber evidence="12">3.4.24.-</ecNumber>
    </recommendedName>
    <alternativeName>
        <fullName evidence="12">Fungalysin</fullName>
    </alternativeName>
</protein>
<dbReference type="Proteomes" id="UP001527925">
    <property type="component" value="Unassembled WGS sequence"/>
</dbReference>
<gene>
    <name evidence="15" type="ORF">HK105_204154</name>
</gene>
<feature type="compositionally biased region" description="Polar residues" evidence="13">
    <location>
        <begin position="596"/>
        <end position="609"/>
    </location>
</feature>
<dbReference type="PANTHER" id="PTHR33478">
    <property type="entry name" value="EXTRACELLULAR METALLOPROTEINASE MEP"/>
    <property type="match status" value="1"/>
</dbReference>
<feature type="signal peptide" evidence="12">
    <location>
        <begin position="1"/>
        <end position="20"/>
    </location>
</feature>
<evidence type="ECO:0000256" key="1">
    <source>
        <dbReference type="ARBA" id="ARBA00001947"/>
    </source>
</evidence>
<proteinExistence type="inferred from homology"/>
<dbReference type="EMBL" id="JADGIZ020000017">
    <property type="protein sequence ID" value="KAL2916398.1"/>
    <property type="molecule type" value="Genomic_DNA"/>
</dbReference>
<dbReference type="Pfam" id="PF02128">
    <property type="entry name" value="Peptidase_M36"/>
    <property type="match status" value="1"/>
</dbReference>
<dbReference type="SUPFAM" id="SSF55486">
    <property type="entry name" value="Metalloproteases ('zincins'), catalytic domain"/>
    <property type="match status" value="1"/>
</dbReference>
<dbReference type="InterPro" id="IPR050371">
    <property type="entry name" value="Fungal_virulence_M36"/>
</dbReference>
<dbReference type="Gene3D" id="1.10.390.10">
    <property type="entry name" value="Neutral Protease Domain 2"/>
    <property type="match status" value="1"/>
</dbReference>
<sequence length="609" mass="64136">MRAAFSLVLTLAASISTVLAAPTPASALQRRAGGKLPFFFPDSVYETVPSSGKASLGKVTEAQAVKIATDFLAAKLGITAAEFQVANSFTDASGTTHVYGAQLANGLRIANHQAAAHVQNGEVVAFSSFNTGASLTSNTAGSRPRIPPVYFGLAVDQAIAKAVKDTGIPHFKDFATVSEYVNTGSGIVFAHKFQLRDDAKAQWVQVWVDANTGAIVHSADFVKEASYKVVALPNLKPTQGFTTVSNPEDATASPSGWTTTGTTTKGNNIDASKRTSPAVYGRSTNGVFDSAWNSAAAPTTAANVQASAVNLFYIGNVVHDISYQYGFTEAAGNFQLDNFGKGGLGNDAVVISVQDASGTNNANFATPPDGQQPRMNMYRFTRTTPNRDGGLENVIPIHEYTHGISNRLTGGSATGQCLETTEAGGMGEGWSDFVGLVLTAKATDTATQARVVGDYVVNSPKGIRSFPYTTDLAVNPLKFSSLQTRTEVHDFGEVWVELLWEVYWNLVTKNGFSANLYDAKSTAGNVVALQLVIGGMTNQPCNPTVLQARDAILTAEQTFYGGKFKCDIWKGFAKRGAGVSATEDKADGFDVPDECNTASATSGAPVTSA</sequence>
<feature type="domain" description="FTP" evidence="14">
    <location>
        <begin position="81"/>
        <end position="127"/>
    </location>
</feature>
<dbReference type="PANTHER" id="PTHR33478:SF1">
    <property type="entry name" value="EXTRACELLULAR METALLOPROTEINASE MEP"/>
    <property type="match status" value="1"/>
</dbReference>
<dbReference type="InterPro" id="IPR027268">
    <property type="entry name" value="Peptidase_M4/M1_CTD_sf"/>
</dbReference>